<protein>
    <recommendedName>
        <fullName evidence="1">DUF6935 domain-containing protein</fullName>
    </recommendedName>
</protein>
<dbReference type="AlphaFoldDB" id="A0AB35U3R6"/>
<accession>A0AB35U3R6</accession>
<evidence type="ECO:0000313" key="3">
    <source>
        <dbReference type="Proteomes" id="UP001286174"/>
    </source>
</evidence>
<proteinExistence type="predicted"/>
<feature type="domain" description="DUF6935" evidence="1">
    <location>
        <begin position="1"/>
        <end position="69"/>
    </location>
</feature>
<dbReference type="InterPro" id="IPR053907">
    <property type="entry name" value="DUF6935"/>
</dbReference>
<name>A0AB35U3R6_9FIRM</name>
<keyword evidence="3" id="KW-1185">Reference proteome</keyword>
<gene>
    <name evidence="2" type="ORF">MOZ60_03805</name>
</gene>
<evidence type="ECO:0000313" key="2">
    <source>
        <dbReference type="EMBL" id="MDX8419216.1"/>
    </source>
</evidence>
<dbReference type="Pfam" id="PF22043">
    <property type="entry name" value="DUF6935"/>
    <property type="match status" value="1"/>
</dbReference>
<dbReference type="EMBL" id="JALBUR010000006">
    <property type="protein sequence ID" value="MDX8419216.1"/>
    <property type="molecule type" value="Genomic_DNA"/>
</dbReference>
<sequence>MNDFDKQFLKDRLRGKKYLPRAYFCRTNSQKNYEPSVPYTIEIDRDLHPAETGYQKYFIRTAGADSPHRLH</sequence>
<comment type="caution">
    <text evidence="2">The sequence shown here is derived from an EMBL/GenBank/DDBJ whole genome shotgun (WGS) entry which is preliminary data.</text>
</comment>
<evidence type="ECO:0000259" key="1">
    <source>
        <dbReference type="Pfam" id="PF22043"/>
    </source>
</evidence>
<dbReference type="Proteomes" id="UP001286174">
    <property type="component" value="Unassembled WGS sequence"/>
</dbReference>
<organism evidence="2 3">
    <name type="scientific">Grylomicrobium aquisgranensis</name>
    <dbReference type="NCBI Taxonomy" id="2926318"/>
    <lineage>
        <taxon>Bacteria</taxon>
        <taxon>Bacillati</taxon>
        <taxon>Bacillota</taxon>
        <taxon>Erysipelotrichia</taxon>
        <taxon>Erysipelotrichales</taxon>
        <taxon>Erysipelotrichaceae</taxon>
        <taxon>Grylomicrobium</taxon>
    </lineage>
</organism>
<reference evidence="2 3" key="1">
    <citation type="submission" date="2022-03" db="EMBL/GenBank/DDBJ databases">
        <title>Novel taxa within the pig intestine.</title>
        <authorList>
            <person name="Wylensek D."/>
            <person name="Bishof K."/>
            <person name="Afrizal A."/>
            <person name="Clavel T."/>
        </authorList>
    </citation>
    <scope>NUCLEOTIDE SEQUENCE [LARGE SCALE GENOMIC DNA]</scope>
    <source>
        <strain evidence="2 3">CLA-KB-P133</strain>
    </source>
</reference>